<dbReference type="InterPro" id="IPR020084">
    <property type="entry name" value="NUDIX_hydrolase_CS"/>
</dbReference>
<reference evidence="24" key="2">
    <citation type="submission" date="2021-04" db="EMBL/GenBank/DDBJ databases">
        <authorList>
            <person name="Gilroy R."/>
        </authorList>
    </citation>
    <scope>NUCLEOTIDE SEQUENCE</scope>
    <source>
        <strain evidence="24">Gambia11-129</strain>
    </source>
</reference>
<dbReference type="PANTHER" id="PTHR43758:SF2">
    <property type="entry name" value="OXIDIZED PURINE NUCLEOSIDE TRIPHOSPHATE HYDROLASE"/>
    <property type="match status" value="1"/>
</dbReference>
<organism evidence="24 25">
    <name type="scientific">Candidatus Ornithospirochaeta avicola</name>
    <dbReference type="NCBI Taxonomy" id="2840896"/>
    <lineage>
        <taxon>Bacteria</taxon>
        <taxon>Pseudomonadati</taxon>
        <taxon>Spirochaetota</taxon>
        <taxon>Spirochaetia</taxon>
        <taxon>Spirochaetales</taxon>
        <taxon>Spirochaetaceae</taxon>
        <taxon>Spirochaetaceae incertae sedis</taxon>
        <taxon>Candidatus Ornithospirochaeta</taxon>
    </lineage>
</organism>
<dbReference type="Proteomes" id="UP000823936">
    <property type="component" value="Unassembled WGS sequence"/>
</dbReference>
<dbReference type="InterPro" id="IPR003563">
    <property type="entry name" value="8ODP"/>
</dbReference>
<protein>
    <recommendedName>
        <fullName evidence="12">Oxidized purine nucleoside triphosphate hydrolase</fullName>
        <ecNumber evidence="11">3.6.1.56</ecNumber>
    </recommendedName>
    <alternativeName>
        <fullName evidence="16">2-hydroxy-dATP diphosphatase</fullName>
    </alternativeName>
    <alternativeName>
        <fullName evidence="15">7,8-dihydro-8-oxoguanine triphosphatase</fullName>
    </alternativeName>
    <alternativeName>
        <fullName evidence="14">8-oxo-dGTPase</fullName>
    </alternativeName>
    <alternativeName>
        <fullName evidence="17">Methylated purine nucleoside triphosphate hydrolase</fullName>
    </alternativeName>
    <alternativeName>
        <fullName evidence="13">Nucleoside diphosphate-linked moiety X motif 1</fullName>
    </alternativeName>
</protein>
<comment type="catalytic activity">
    <reaction evidence="18">
        <text>N(6)-methyl-ATP + H2O = N(6)-methyl-AMP + diphosphate + H(+)</text>
        <dbReference type="Rhea" id="RHEA:67608"/>
        <dbReference type="ChEBI" id="CHEBI:15377"/>
        <dbReference type="ChEBI" id="CHEBI:15378"/>
        <dbReference type="ChEBI" id="CHEBI:33019"/>
        <dbReference type="ChEBI" id="CHEBI:144842"/>
        <dbReference type="ChEBI" id="CHEBI:172873"/>
    </reaction>
    <physiologicalReaction direction="left-to-right" evidence="18">
        <dbReference type="Rhea" id="RHEA:67609"/>
    </physiologicalReaction>
</comment>
<evidence type="ECO:0000256" key="3">
    <source>
        <dbReference type="ARBA" id="ARBA00011245"/>
    </source>
</evidence>
<feature type="transmembrane region" description="Helical" evidence="22">
    <location>
        <begin position="6"/>
        <end position="23"/>
    </location>
</feature>
<feature type="transmembrane region" description="Helical" evidence="22">
    <location>
        <begin position="35"/>
        <end position="53"/>
    </location>
</feature>
<dbReference type="PRINTS" id="PR01403">
    <property type="entry name" value="8OXTPHPHTASE"/>
</dbReference>
<evidence type="ECO:0000256" key="10">
    <source>
        <dbReference type="ARBA" id="ARBA00024596"/>
    </source>
</evidence>
<comment type="catalytic activity">
    <reaction evidence="8">
        <text>2-oxo-dATP + H2O = 2-oxo-dAMP + diphosphate + H(+)</text>
        <dbReference type="Rhea" id="RHEA:31583"/>
        <dbReference type="ChEBI" id="CHEBI:15377"/>
        <dbReference type="ChEBI" id="CHEBI:15378"/>
        <dbReference type="ChEBI" id="CHEBI:33019"/>
        <dbReference type="ChEBI" id="CHEBI:63212"/>
        <dbReference type="ChEBI" id="CHEBI:77897"/>
        <dbReference type="EC" id="3.6.1.56"/>
    </reaction>
    <physiologicalReaction direction="left-to-right" evidence="8">
        <dbReference type="Rhea" id="RHEA:31584"/>
    </physiologicalReaction>
</comment>
<evidence type="ECO:0000256" key="2">
    <source>
        <dbReference type="ARBA" id="ARBA00005582"/>
    </source>
</evidence>
<keyword evidence="4" id="KW-0479">Metal-binding</keyword>
<dbReference type="GO" id="GO:0008828">
    <property type="term" value="F:dATP diphosphatase activity"/>
    <property type="evidence" value="ECO:0007669"/>
    <property type="project" value="UniProtKB-EC"/>
</dbReference>
<evidence type="ECO:0000256" key="22">
    <source>
        <dbReference type="SAM" id="Phobius"/>
    </source>
</evidence>
<proteinExistence type="inferred from homology"/>
<name>A0A9D1TNY2_9SPIO</name>
<comment type="catalytic activity">
    <reaction evidence="7">
        <text>8-oxo-dATP + H2O = 8-oxo-dAMP + diphosphate + H(+)</text>
        <dbReference type="Rhea" id="RHEA:65396"/>
        <dbReference type="ChEBI" id="CHEBI:15377"/>
        <dbReference type="ChEBI" id="CHEBI:15378"/>
        <dbReference type="ChEBI" id="CHEBI:33019"/>
        <dbReference type="ChEBI" id="CHEBI:71361"/>
        <dbReference type="ChEBI" id="CHEBI:172871"/>
    </reaction>
    <physiologicalReaction direction="left-to-right" evidence="7">
        <dbReference type="Rhea" id="RHEA:65397"/>
    </physiologicalReaction>
</comment>
<comment type="caution">
    <text evidence="24">The sequence shown here is derived from an EMBL/GenBank/DDBJ whole genome shotgun (WGS) entry which is preliminary data.</text>
</comment>
<comment type="subunit">
    <text evidence="3">Monomer.</text>
</comment>
<comment type="catalytic activity">
    <reaction evidence="19">
        <text>O(6)-methyl-dGTP + H2O = O(6)-methyl-dGMP + diphosphate + H(+)</text>
        <dbReference type="Rhea" id="RHEA:67600"/>
        <dbReference type="ChEBI" id="CHEBI:15377"/>
        <dbReference type="ChEBI" id="CHEBI:15378"/>
        <dbReference type="ChEBI" id="CHEBI:33019"/>
        <dbReference type="ChEBI" id="CHEBI:169974"/>
        <dbReference type="ChEBI" id="CHEBI:169975"/>
    </reaction>
    <physiologicalReaction direction="left-to-right" evidence="19">
        <dbReference type="Rhea" id="RHEA:67601"/>
    </physiologicalReaction>
</comment>
<dbReference type="InterPro" id="IPR000086">
    <property type="entry name" value="NUDIX_hydrolase_dom"/>
</dbReference>
<sequence length="315" mass="37283">MLLNFVNQSFTFVMLLLLFTNFQQRKYKKGQKKRMAFLILASYYLLFFILLILVDTLSLPPWCEWVSLVLVILLAVLTRKFSFPFKRKCVKCGKKLSFDQWLGCDENLCEDCFYEKYPDLKPKEKEKPLTEEEINENFKNADKVDDIDWDIWDPTERCTLCYIIDKDRNEVLLIKKLRGMGEGYLNAPGGHIEDEETNKEAAAREVKEETGLTVLPDSLILRGRLHFQFKDGIRMLGYVFFSYSYSGALLEKTDETIPFWESLDNLDYSSMWEDDRLWLERAIKGDDFDGYFIFDDRKMIDSRIEFYPPSKEEDK</sequence>
<evidence type="ECO:0000256" key="15">
    <source>
        <dbReference type="ARBA" id="ARBA00030682"/>
    </source>
</evidence>
<dbReference type="PANTHER" id="PTHR43758">
    <property type="entry name" value="7,8-DIHYDRO-8-OXOGUANINE TRIPHOSPHATASE"/>
    <property type="match status" value="1"/>
</dbReference>
<evidence type="ECO:0000256" key="18">
    <source>
        <dbReference type="ARBA" id="ARBA00048002"/>
    </source>
</evidence>
<dbReference type="InterPro" id="IPR015797">
    <property type="entry name" value="NUDIX_hydrolase-like_dom_sf"/>
</dbReference>
<dbReference type="Pfam" id="PF00293">
    <property type="entry name" value="NUDIX"/>
    <property type="match status" value="1"/>
</dbReference>
<dbReference type="GO" id="GO:0042262">
    <property type="term" value="P:DNA protection"/>
    <property type="evidence" value="ECO:0007669"/>
    <property type="project" value="InterPro"/>
</dbReference>
<dbReference type="SUPFAM" id="SSF55811">
    <property type="entry name" value="Nudix"/>
    <property type="match status" value="1"/>
</dbReference>
<evidence type="ECO:0000256" key="11">
    <source>
        <dbReference type="ARBA" id="ARBA00026103"/>
    </source>
</evidence>
<comment type="cofactor">
    <cofactor evidence="1">
        <name>Mg(2+)</name>
        <dbReference type="ChEBI" id="CHEBI:18420"/>
    </cofactor>
</comment>
<feature type="domain" description="Nudix hydrolase" evidence="23">
    <location>
        <begin position="154"/>
        <end position="292"/>
    </location>
</feature>
<dbReference type="GO" id="GO:0005737">
    <property type="term" value="C:cytoplasm"/>
    <property type="evidence" value="ECO:0007669"/>
    <property type="project" value="TreeGrafter"/>
</dbReference>
<keyword evidence="22" id="KW-0812">Transmembrane</keyword>
<reference evidence="24" key="1">
    <citation type="journal article" date="2021" name="PeerJ">
        <title>Extensive microbial diversity within the chicken gut microbiome revealed by metagenomics and culture.</title>
        <authorList>
            <person name="Gilroy R."/>
            <person name="Ravi A."/>
            <person name="Getino M."/>
            <person name="Pursley I."/>
            <person name="Horton D.L."/>
            <person name="Alikhan N.F."/>
            <person name="Baker D."/>
            <person name="Gharbi K."/>
            <person name="Hall N."/>
            <person name="Watson M."/>
            <person name="Adriaenssens E.M."/>
            <person name="Foster-Nyarko E."/>
            <person name="Jarju S."/>
            <person name="Secka A."/>
            <person name="Antonio M."/>
            <person name="Oren A."/>
            <person name="Chaudhuri R.R."/>
            <person name="La Ragione R."/>
            <person name="Hildebrand F."/>
            <person name="Pallen M.J."/>
        </authorList>
    </citation>
    <scope>NUCLEOTIDE SEQUENCE</scope>
    <source>
        <strain evidence="24">Gambia11-129</strain>
    </source>
</reference>
<gene>
    <name evidence="24" type="ORF">IAB12_03745</name>
</gene>
<evidence type="ECO:0000313" key="24">
    <source>
        <dbReference type="EMBL" id="HIV98880.1"/>
    </source>
</evidence>
<dbReference type="EMBL" id="DXHU01000015">
    <property type="protein sequence ID" value="HIV98880.1"/>
    <property type="molecule type" value="Genomic_DNA"/>
</dbReference>
<evidence type="ECO:0000256" key="1">
    <source>
        <dbReference type="ARBA" id="ARBA00001946"/>
    </source>
</evidence>
<dbReference type="AlphaFoldDB" id="A0A9D1TNY2"/>
<keyword evidence="6" id="KW-0460">Magnesium</keyword>
<dbReference type="EC" id="3.6.1.56" evidence="11"/>
<comment type="catalytic activity">
    <reaction evidence="9">
        <text>8-oxo-dGTP + H2O = 8-oxo-dGMP + diphosphate + H(+)</text>
        <dbReference type="Rhea" id="RHEA:31575"/>
        <dbReference type="ChEBI" id="CHEBI:15377"/>
        <dbReference type="ChEBI" id="CHEBI:15378"/>
        <dbReference type="ChEBI" id="CHEBI:33019"/>
        <dbReference type="ChEBI" id="CHEBI:63224"/>
        <dbReference type="ChEBI" id="CHEBI:77896"/>
    </reaction>
    <physiologicalReaction direction="left-to-right" evidence="9">
        <dbReference type="Rhea" id="RHEA:31576"/>
    </physiologicalReaction>
</comment>
<comment type="catalytic activity">
    <reaction evidence="20">
        <text>N(6)-methyl-dATP + H2O = N(6)-methyl-dAMP + diphosphate + H(+)</text>
        <dbReference type="Rhea" id="RHEA:67604"/>
        <dbReference type="ChEBI" id="CHEBI:15377"/>
        <dbReference type="ChEBI" id="CHEBI:15378"/>
        <dbReference type="ChEBI" id="CHEBI:33019"/>
        <dbReference type="ChEBI" id="CHEBI:169976"/>
        <dbReference type="ChEBI" id="CHEBI:172872"/>
    </reaction>
    <physiologicalReaction direction="left-to-right" evidence="20">
        <dbReference type="Rhea" id="RHEA:67605"/>
    </physiologicalReaction>
</comment>
<comment type="similarity">
    <text evidence="2">Belongs to the Nudix hydrolase family.</text>
</comment>
<evidence type="ECO:0000256" key="14">
    <source>
        <dbReference type="ARBA" id="ARBA00030634"/>
    </source>
</evidence>
<dbReference type="GO" id="GO:0046872">
    <property type="term" value="F:metal ion binding"/>
    <property type="evidence" value="ECO:0007669"/>
    <property type="project" value="UniProtKB-KW"/>
</dbReference>
<dbReference type="CDD" id="cd03427">
    <property type="entry name" value="NUDIX_MTH1_Nudt1"/>
    <property type="match status" value="1"/>
</dbReference>
<dbReference type="GO" id="GO:0008413">
    <property type="term" value="F:8-oxo-7,8-dihydroguanosine triphosphate pyrophosphatase activity"/>
    <property type="evidence" value="ECO:0007669"/>
    <property type="project" value="InterPro"/>
</dbReference>
<evidence type="ECO:0000256" key="13">
    <source>
        <dbReference type="ARBA" id="ARBA00029673"/>
    </source>
</evidence>
<feature type="transmembrane region" description="Helical" evidence="22">
    <location>
        <begin position="59"/>
        <end position="78"/>
    </location>
</feature>
<keyword evidence="5" id="KW-0378">Hydrolase</keyword>
<evidence type="ECO:0000256" key="9">
    <source>
        <dbReference type="ARBA" id="ARBA00024486"/>
    </source>
</evidence>
<evidence type="ECO:0000256" key="20">
    <source>
        <dbReference type="ARBA" id="ARBA00049032"/>
    </source>
</evidence>
<evidence type="ECO:0000256" key="7">
    <source>
        <dbReference type="ARBA" id="ARBA00024448"/>
    </source>
</evidence>
<evidence type="ECO:0000313" key="25">
    <source>
        <dbReference type="Proteomes" id="UP000823936"/>
    </source>
</evidence>
<evidence type="ECO:0000256" key="8">
    <source>
        <dbReference type="ARBA" id="ARBA00024459"/>
    </source>
</evidence>
<dbReference type="PROSITE" id="PS51462">
    <property type="entry name" value="NUDIX"/>
    <property type="match status" value="1"/>
</dbReference>
<comment type="function">
    <text evidence="21">Oxidized purine nucleoside triphosphate hydrolase which is a prominent sanitizer of the oxidized nucleotide pool. Catalyzes the hydrolysis of 2-oxo-dATP (2-hydroxy-dATP) into 2-oxo-dAMP. Also has a significant hydrolase activity toward 2-oxo-ATP, 8-oxo-dGTP and 8-oxo-dATP. Through the hydrolysis of oxidized purine nucleoside triphosphates, prevents their incorporation into DNA and the subsequent transversions A:T to C:G and G:C to T:A. Also catalyzes the hydrolysis of methylated purine nucleoside triphosphate preventing their integration into DNA. Through this antimutagenic activity protects cells from oxidative stress.</text>
</comment>
<evidence type="ECO:0000256" key="17">
    <source>
        <dbReference type="ARBA" id="ARBA00032071"/>
    </source>
</evidence>
<evidence type="ECO:0000256" key="12">
    <source>
        <dbReference type="ARBA" id="ARBA00026218"/>
    </source>
</evidence>
<dbReference type="Gene3D" id="3.90.79.10">
    <property type="entry name" value="Nucleoside Triphosphate Pyrophosphohydrolase"/>
    <property type="match status" value="1"/>
</dbReference>
<keyword evidence="22" id="KW-0472">Membrane</keyword>
<evidence type="ECO:0000256" key="4">
    <source>
        <dbReference type="ARBA" id="ARBA00022723"/>
    </source>
</evidence>
<evidence type="ECO:0000256" key="16">
    <source>
        <dbReference type="ARBA" id="ARBA00031927"/>
    </source>
</evidence>
<keyword evidence="22" id="KW-1133">Transmembrane helix</keyword>
<comment type="catalytic activity">
    <reaction evidence="10">
        <text>2-oxo-ATP + H2O = 2-oxo-AMP + diphosphate + H(+)</text>
        <dbReference type="Rhea" id="RHEA:67392"/>
        <dbReference type="ChEBI" id="CHEBI:15377"/>
        <dbReference type="ChEBI" id="CHEBI:15378"/>
        <dbReference type="ChEBI" id="CHEBI:33019"/>
        <dbReference type="ChEBI" id="CHEBI:71395"/>
        <dbReference type="ChEBI" id="CHEBI:172878"/>
    </reaction>
    <physiologicalReaction direction="left-to-right" evidence="10">
        <dbReference type="Rhea" id="RHEA:67393"/>
    </physiologicalReaction>
</comment>
<dbReference type="PROSITE" id="PS00893">
    <property type="entry name" value="NUDIX_BOX"/>
    <property type="match status" value="1"/>
</dbReference>
<evidence type="ECO:0000256" key="5">
    <source>
        <dbReference type="ARBA" id="ARBA00022801"/>
    </source>
</evidence>
<accession>A0A9D1TNY2</accession>
<evidence type="ECO:0000256" key="6">
    <source>
        <dbReference type="ARBA" id="ARBA00022842"/>
    </source>
</evidence>
<evidence type="ECO:0000259" key="23">
    <source>
        <dbReference type="PROSITE" id="PS51462"/>
    </source>
</evidence>
<evidence type="ECO:0000256" key="21">
    <source>
        <dbReference type="ARBA" id="ARBA00053094"/>
    </source>
</evidence>
<evidence type="ECO:0000256" key="19">
    <source>
        <dbReference type="ARBA" id="ARBA00048894"/>
    </source>
</evidence>